<dbReference type="InterPro" id="IPR032710">
    <property type="entry name" value="NTF2-like_dom_sf"/>
</dbReference>
<evidence type="ECO:0000259" key="1">
    <source>
        <dbReference type="Pfam" id="PF14534"/>
    </source>
</evidence>
<proteinExistence type="predicted"/>
<dbReference type="Gene3D" id="3.10.450.50">
    <property type="match status" value="1"/>
</dbReference>
<organism evidence="2 3">
    <name type="scientific">Paludibaculum fermentans</name>
    <dbReference type="NCBI Taxonomy" id="1473598"/>
    <lineage>
        <taxon>Bacteria</taxon>
        <taxon>Pseudomonadati</taxon>
        <taxon>Acidobacteriota</taxon>
        <taxon>Terriglobia</taxon>
        <taxon>Bryobacterales</taxon>
        <taxon>Bryobacteraceae</taxon>
        <taxon>Paludibaculum</taxon>
    </lineage>
</organism>
<feature type="domain" description="DUF4440" evidence="1">
    <location>
        <begin position="31"/>
        <end position="138"/>
    </location>
</feature>
<dbReference type="KEGG" id="pfer:IRI77_22570"/>
<evidence type="ECO:0000313" key="3">
    <source>
        <dbReference type="Proteomes" id="UP000593892"/>
    </source>
</evidence>
<dbReference type="AlphaFoldDB" id="A0A7S7SJ45"/>
<gene>
    <name evidence="2" type="ORF">IRI77_22570</name>
</gene>
<evidence type="ECO:0000313" key="2">
    <source>
        <dbReference type="EMBL" id="QOY85600.1"/>
    </source>
</evidence>
<dbReference type="Proteomes" id="UP000593892">
    <property type="component" value="Chromosome"/>
</dbReference>
<dbReference type="EMBL" id="CP063849">
    <property type="protein sequence ID" value="QOY85600.1"/>
    <property type="molecule type" value="Genomic_DNA"/>
</dbReference>
<keyword evidence="3" id="KW-1185">Reference proteome</keyword>
<dbReference type="Pfam" id="PF14534">
    <property type="entry name" value="DUF4440"/>
    <property type="match status" value="1"/>
</dbReference>
<dbReference type="SUPFAM" id="SSF54427">
    <property type="entry name" value="NTF2-like"/>
    <property type="match status" value="1"/>
</dbReference>
<protein>
    <submittedName>
        <fullName evidence="2">Nuclear transport factor 2 family protein</fullName>
    </submittedName>
</protein>
<reference evidence="2 3" key="1">
    <citation type="submission" date="2020-10" db="EMBL/GenBank/DDBJ databases">
        <title>Complete genome sequence of Paludibaculum fermentans P105T, a facultatively anaerobic acidobacterium capable of dissimilatory Fe(III) reduction.</title>
        <authorList>
            <person name="Dedysh S.N."/>
            <person name="Beletsky A.V."/>
            <person name="Kulichevskaya I.S."/>
            <person name="Mardanov A.V."/>
            <person name="Ravin N.V."/>
        </authorList>
    </citation>
    <scope>NUCLEOTIDE SEQUENCE [LARGE SCALE GENOMIC DNA]</scope>
    <source>
        <strain evidence="2 3">P105</strain>
    </source>
</reference>
<name>A0A7S7SJ45_PALFE</name>
<dbReference type="InterPro" id="IPR027843">
    <property type="entry name" value="DUF4440"/>
</dbReference>
<accession>A0A7S7SJ45</accession>
<sequence length="149" mass="16567">MKTRRTLIMAGLLLAGVLGGILPLSAQDDLLTVREAVWRSWFANDTKALAKLVPPDTIVISSGEVAWKHQAEVFRSAGEFQAAGGKLIRLEFPRTEVQRFGDVAIVWSSYLVETETKGKRSISSGRVTEIFVRRDGQWTNPGWHTDAEK</sequence>
<dbReference type="RefSeq" id="WP_194447270.1">
    <property type="nucleotide sequence ID" value="NZ_CP063849.1"/>
</dbReference>